<dbReference type="PANTHER" id="PTHR43300:SF7">
    <property type="entry name" value="UDP-N-ACETYLBACILLOSAMINE N-ACETYLTRANSFERASE"/>
    <property type="match status" value="1"/>
</dbReference>
<dbReference type="eggNOG" id="COG1044">
    <property type="taxonomic scope" value="Bacteria"/>
</dbReference>
<dbReference type="Proteomes" id="UP000028521">
    <property type="component" value="Unassembled WGS sequence"/>
</dbReference>
<dbReference type="Pfam" id="PF00132">
    <property type="entry name" value="Hexapep"/>
    <property type="match status" value="1"/>
</dbReference>
<comment type="caution">
    <text evidence="5">The sequence shown here is derived from an EMBL/GenBank/DDBJ whole genome shotgun (WGS) entry which is preliminary data.</text>
</comment>
<name>A0A084TJ50_9FLAO</name>
<gene>
    <name evidence="5" type="ORF">IA57_09755</name>
</gene>
<reference evidence="6" key="2">
    <citation type="submission" date="2014-07" db="EMBL/GenBank/DDBJ databases">
        <title>Genome sequence of Mangrovimonas yunxiaonensis.</title>
        <authorList>
            <person name="Li Y."/>
            <person name="Zheng T."/>
        </authorList>
    </citation>
    <scope>NUCLEOTIDE SEQUENCE [LARGE SCALE GENOMIC DNA]</scope>
    <source>
        <strain evidence="6">LY01</strain>
    </source>
</reference>
<dbReference type="GO" id="GO:0016746">
    <property type="term" value="F:acyltransferase activity"/>
    <property type="evidence" value="ECO:0007669"/>
    <property type="project" value="UniProtKB-KW"/>
</dbReference>
<evidence type="ECO:0000256" key="3">
    <source>
        <dbReference type="ARBA" id="ARBA00022737"/>
    </source>
</evidence>
<accession>A0A084TJ50</accession>
<evidence type="ECO:0000256" key="1">
    <source>
        <dbReference type="ARBA" id="ARBA00007274"/>
    </source>
</evidence>
<dbReference type="PANTHER" id="PTHR43300">
    <property type="entry name" value="ACETYLTRANSFERASE"/>
    <property type="match status" value="1"/>
</dbReference>
<evidence type="ECO:0000313" key="6">
    <source>
        <dbReference type="Proteomes" id="UP000028521"/>
    </source>
</evidence>
<dbReference type="RefSeq" id="WP_036122462.1">
    <property type="nucleotide sequence ID" value="NZ_BMET01000006.1"/>
</dbReference>
<evidence type="ECO:0000256" key="2">
    <source>
        <dbReference type="ARBA" id="ARBA00022679"/>
    </source>
</evidence>
<proteinExistence type="inferred from homology"/>
<evidence type="ECO:0000313" key="5">
    <source>
        <dbReference type="EMBL" id="KFB00736.1"/>
    </source>
</evidence>
<dbReference type="OrthoDB" id="9784739at2"/>
<dbReference type="SUPFAM" id="SSF51161">
    <property type="entry name" value="Trimeric LpxA-like enzymes"/>
    <property type="match status" value="1"/>
</dbReference>
<dbReference type="Gene3D" id="2.160.10.10">
    <property type="entry name" value="Hexapeptide repeat proteins"/>
    <property type="match status" value="1"/>
</dbReference>
<dbReference type="InterPro" id="IPR001451">
    <property type="entry name" value="Hexapep"/>
</dbReference>
<keyword evidence="2" id="KW-0808">Transferase</keyword>
<dbReference type="AlphaFoldDB" id="A0A084TJ50"/>
<dbReference type="EMBL" id="JPFK01000007">
    <property type="protein sequence ID" value="KFB00736.1"/>
    <property type="molecule type" value="Genomic_DNA"/>
</dbReference>
<reference evidence="5 6" key="1">
    <citation type="journal article" date="2014" name="Genome Announc.">
        <title>Draft Genome Sequence of the Algicidal Bacterium Mangrovimonas yunxiaonensis Strain LY01.</title>
        <authorList>
            <person name="Li Y."/>
            <person name="Zhu H."/>
            <person name="Li C."/>
            <person name="Zhang H."/>
            <person name="Chen Z."/>
            <person name="Zheng W."/>
            <person name="Xu H."/>
            <person name="Zheng T."/>
        </authorList>
    </citation>
    <scope>NUCLEOTIDE SEQUENCE [LARGE SCALE GENOMIC DNA]</scope>
    <source>
        <strain evidence="5 6">LY01</strain>
    </source>
</reference>
<dbReference type="InterPro" id="IPR011004">
    <property type="entry name" value="Trimer_LpxA-like_sf"/>
</dbReference>
<evidence type="ECO:0000256" key="4">
    <source>
        <dbReference type="ARBA" id="ARBA00023315"/>
    </source>
</evidence>
<comment type="similarity">
    <text evidence="1">Belongs to the transferase hexapeptide repeat family.</text>
</comment>
<keyword evidence="4" id="KW-0012">Acyltransferase</keyword>
<keyword evidence="6" id="KW-1185">Reference proteome</keyword>
<dbReference type="InterPro" id="IPR050179">
    <property type="entry name" value="Trans_hexapeptide_repeat"/>
</dbReference>
<dbReference type="InterPro" id="IPR018357">
    <property type="entry name" value="Hexapep_transf_CS"/>
</dbReference>
<keyword evidence="3" id="KW-0677">Repeat</keyword>
<sequence>MKLDFKEIKEFLNKHAISFKCNDSIVGKYELASLFNPVDFGFYFFTGTDAKILQVNHSLFLVSNDFKVTMDCSNQYVYLLEHDPQHVYYLIMLEFFGTKSTGVIAATSRVDPEVKLGNNVQIDDFCVIEKDVIIGDNVIIGSHCKIHKNSVIRKNTILETMSVIGARGVAWVWDKNQEEKILQPQLGGVEIKENCFLGANTVIVRGSINEKTTIGASSYLAPGCRIGHGSILGNYVHLANNVITGGNTVIGDYSFVGSGVVFRPKIKIHAKTIVGVGAVIVKNTSEENKLLKGVPAQEYDIQNQMSGMPKPKQ</sequence>
<protein>
    <recommendedName>
        <fullName evidence="7">UDP-3-O-(3-hydroxymyristoyl) glucosamine N-acyltransferase</fullName>
    </recommendedName>
</protein>
<dbReference type="PROSITE" id="PS00101">
    <property type="entry name" value="HEXAPEP_TRANSFERASES"/>
    <property type="match status" value="1"/>
</dbReference>
<dbReference type="STRING" id="1197477.IA57_09755"/>
<evidence type="ECO:0008006" key="7">
    <source>
        <dbReference type="Google" id="ProtNLM"/>
    </source>
</evidence>
<organism evidence="5 6">
    <name type="scientific">Mangrovimonas yunxiaonensis</name>
    <dbReference type="NCBI Taxonomy" id="1197477"/>
    <lineage>
        <taxon>Bacteria</taxon>
        <taxon>Pseudomonadati</taxon>
        <taxon>Bacteroidota</taxon>
        <taxon>Flavobacteriia</taxon>
        <taxon>Flavobacteriales</taxon>
        <taxon>Flavobacteriaceae</taxon>
        <taxon>Mangrovimonas</taxon>
    </lineage>
</organism>